<evidence type="ECO:0000313" key="1">
    <source>
        <dbReference type="EMBL" id="HGB35968.1"/>
    </source>
</evidence>
<gene>
    <name evidence="1" type="ORF">ENV38_03590</name>
</gene>
<protein>
    <submittedName>
        <fullName evidence="1">Uncharacterized protein</fullName>
    </submittedName>
</protein>
<sequence length="201" mass="22910">MKRFALISIFLLLGIAYGFDLRSLLVMPKTKNATVEVNYHYSRSSKYGSEERDLRAVYNMGNPVSLTISEGDKPLGTIYYDNQGKVVKQEFQGKVFEGVNLEVKGTMPEYKVVEKKPVSYKGKGALVVTSVREHSQEDTKGHLVMRTVVNSTKKDYYDEETGLLLRQEITTNVVQKTFTVFDKERPLNERVNRISEVLEAK</sequence>
<dbReference type="AlphaFoldDB" id="A0A7V3NTK3"/>
<accession>A0A7V3NTK3</accession>
<proteinExistence type="predicted"/>
<comment type="caution">
    <text evidence="1">The sequence shown here is derived from an EMBL/GenBank/DDBJ whole genome shotgun (WGS) entry which is preliminary data.</text>
</comment>
<dbReference type="EMBL" id="DTGD01000134">
    <property type="protein sequence ID" value="HGB35968.1"/>
    <property type="molecule type" value="Genomic_DNA"/>
</dbReference>
<reference evidence="1" key="1">
    <citation type="journal article" date="2020" name="mSystems">
        <title>Genome- and Community-Level Interaction Insights into Carbon Utilization and Element Cycling Functions of Hydrothermarchaeota in Hydrothermal Sediment.</title>
        <authorList>
            <person name="Zhou Z."/>
            <person name="Liu Y."/>
            <person name="Xu W."/>
            <person name="Pan J."/>
            <person name="Luo Z.H."/>
            <person name="Li M."/>
        </authorList>
    </citation>
    <scope>NUCLEOTIDE SEQUENCE [LARGE SCALE GENOMIC DNA]</scope>
    <source>
        <strain evidence="1">SpSt-754</strain>
    </source>
</reference>
<name>A0A7V3NTK3_UNCW3</name>
<organism evidence="1">
    <name type="scientific">candidate division WOR-3 bacterium</name>
    <dbReference type="NCBI Taxonomy" id="2052148"/>
    <lineage>
        <taxon>Bacteria</taxon>
        <taxon>Bacteria division WOR-3</taxon>
    </lineage>
</organism>